<dbReference type="AlphaFoldDB" id="A0A0H2SDF0"/>
<sequence length="140" mass="14079">SFASVLALALSAAAISVTTPSNSSGWVSTGTNTLAWNRVDTDPTNFTVVLTNTDRTVLPTNNLLLDSFVDATSGSSISIAAPSGGLPVGGTFRVNLVQDQNDLNTIYAQSDEFTITAGSAASSVSTTVSSGTGSTVSVTG</sequence>
<evidence type="ECO:0000256" key="1">
    <source>
        <dbReference type="ARBA" id="ARBA00022729"/>
    </source>
</evidence>
<proteinExistence type="predicted"/>
<dbReference type="OrthoDB" id="5316007at2759"/>
<evidence type="ECO:0000259" key="3">
    <source>
        <dbReference type="Pfam" id="PF10342"/>
    </source>
</evidence>
<keyword evidence="5" id="KW-1185">Reference proteome</keyword>
<organism evidence="4 5">
    <name type="scientific">Schizopora paradoxa</name>
    <dbReference type="NCBI Taxonomy" id="27342"/>
    <lineage>
        <taxon>Eukaryota</taxon>
        <taxon>Fungi</taxon>
        <taxon>Dikarya</taxon>
        <taxon>Basidiomycota</taxon>
        <taxon>Agaricomycotina</taxon>
        <taxon>Agaricomycetes</taxon>
        <taxon>Hymenochaetales</taxon>
        <taxon>Schizoporaceae</taxon>
        <taxon>Schizopora</taxon>
    </lineage>
</organism>
<evidence type="ECO:0000313" key="5">
    <source>
        <dbReference type="Proteomes" id="UP000053477"/>
    </source>
</evidence>
<feature type="domain" description="Yeast cell wall synthesis Kre9/Knh1-like N-terminal" evidence="3">
    <location>
        <begin position="19"/>
        <end position="115"/>
    </location>
</feature>
<accession>A0A0H2SDF0</accession>
<reference evidence="4 5" key="1">
    <citation type="submission" date="2015-04" db="EMBL/GenBank/DDBJ databases">
        <title>Complete genome sequence of Schizopora paradoxa KUC8140, a cosmopolitan wood degrader in East Asia.</title>
        <authorList>
            <consortium name="DOE Joint Genome Institute"/>
            <person name="Min B."/>
            <person name="Park H."/>
            <person name="Jang Y."/>
            <person name="Kim J.-J."/>
            <person name="Kim K.H."/>
            <person name="Pangilinan J."/>
            <person name="Lipzen A."/>
            <person name="Riley R."/>
            <person name="Grigoriev I.V."/>
            <person name="Spatafora J.W."/>
            <person name="Choi I.-G."/>
        </authorList>
    </citation>
    <scope>NUCLEOTIDE SEQUENCE [LARGE SCALE GENOMIC DNA]</scope>
    <source>
        <strain evidence="4 5">KUC8140</strain>
    </source>
</reference>
<dbReference type="Proteomes" id="UP000053477">
    <property type="component" value="Unassembled WGS sequence"/>
</dbReference>
<evidence type="ECO:0000313" key="4">
    <source>
        <dbReference type="EMBL" id="KLO19788.1"/>
    </source>
</evidence>
<dbReference type="STRING" id="27342.A0A0H2SDF0"/>
<protein>
    <recommendedName>
        <fullName evidence="3">Yeast cell wall synthesis Kre9/Knh1-like N-terminal domain-containing protein</fullName>
    </recommendedName>
</protein>
<dbReference type="EMBL" id="KQ085884">
    <property type="protein sequence ID" value="KLO19788.1"/>
    <property type="molecule type" value="Genomic_DNA"/>
</dbReference>
<feature type="chain" id="PRO_5005202160" description="Yeast cell wall synthesis Kre9/Knh1-like N-terminal domain-containing protein" evidence="2">
    <location>
        <begin position="19"/>
        <end position="140"/>
    </location>
</feature>
<dbReference type="InterPro" id="IPR052479">
    <property type="entry name" value="GPI-anchor_Adhesion_Reg"/>
</dbReference>
<feature type="non-terminal residue" evidence="4">
    <location>
        <position position="1"/>
    </location>
</feature>
<evidence type="ECO:0000256" key="2">
    <source>
        <dbReference type="SAM" id="SignalP"/>
    </source>
</evidence>
<dbReference type="PANTHER" id="PTHR35185">
    <property type="entry name" value="SERINE/THREONINE-RICH PROTEIN ADG2-RELATED"/>
    <property type="match status" value="1"/>
</dbReference>
<dbReference type="InParanoid" id="A0A0H2SDF0"/>
<dbReference type="InterPro" id="IPR018466">
    <property type="entry name" value="Kre9/Knh1-like_N"/>
</dbReference>
<feature type="non-terminal residue" evidence="4">
    <location>
        <position position="140"/>
    </location>
</feature>
<dbReference type="PANTHER" id="PTHR35185:SF1">
    <property type="entry name" value="UPF0619 GPI-ANCHORED MEMBRANE PROTEIN C1322.10"/>
    <property type="match status" value="1"/>
</dbReference>
<keyword evidence="1 2" id="KW-0732">Signal</keyword>
<dbReference type="Pfam" id="PF10342">
    <property type="entry name" value="Kre9_KNH"/>
    <property type="match status" value="1"/>
</dbReference>
<name>A0A0H2SDF0_9AGAM</name>
<gene>
    <name evidence="4" type="ORF">SCHPADRAFT_794961</name>
</gene>
<feature type="signal peptide" evidence="2">
    <location>
        <begin position="1"/>
        <end position="18"/>
    </location>
</feature>